<dbReference type="InterPro" id="IPR027159">
    <property type="entry name" value="CBP80"/>
</dbReference>
<protein>
    <recommendedName>
        <fullName evidence="3">Nuclear cap-binding protein subunit 1</fullName>
    </recommendedName>
    <alternativeName>
        <fullName evidence="9">80 kDa nuclear cap-binding protein</fullName>
    </alternativeName>
</protein>
<keyword evidence="5" id="KW-0506">mRNA capping</keyword>
<organism evidence="13 14">
    <name type="scientific">Clytia hemisphaerica</name>
    <dbReference type="NCBI Taxonomy" id="252671"/>
    <lineage>
        <taxon>Eukaryota</taxon>
        <taxon>Metazoa</taxon>
        <taxon>Cnidaria</taxon>
        <taxon>Hydrozoa</taxon>
        <taxon>Hydroidolina</taxon>
        <taxon>Leptothecata</taxon>
        <taxon>Obeliida</taxon>
        <taxon>Clytiidae</taxon>
        <taxon>Clytia</taxon>
    </lineage>
</organism>
<keyword evidence="4" id="KW-0507">mRNA processing</keyword>
<dbReference type="FunFam" id="1.25.40.180:FF:000010">
    <property type="entry name" value="Nuclear cap-binding protein subunit 1"/>
    <property type="match status" value="1"/>
</dbReference>
<comment type="similarity">
    <text evidence="2">Belongs to the NCBP1 family.</text>
</comment>
<evidence type="ECO:0000256" key="10">
    <source>
        <dbReference type="SAM" id="MobiDB-lite"/>
    </source>
</evidence>
<evidence type="ECO:0000256" key="6">
    <source>
        <dbReference type="ARBA" id="ARBA00023158"/>
    </source>
</evidence>
<evidence type="ECO:0000256" key="9">
    <source>
        <dbReference type="ARBA" id="ARBA00030965"/>
    </source>
</evidence>
<sequence>MSDYRKRYRDYDSDGSRDRKRPRSNASHNVDVEDRLESLITRVGEKSSSSLESNLEGLASVLEADMSSYKQRVLQILCTCVTNLPEKATIYSTLVGLLNEKSFDFGADFLDMLMSNLKEVISNGRFERGRLMIRFLCDLINCNFLVAASLISFLEGFVNVALEQNIPQVRSDWFIFTILSSLPWCGRELASKKPKELDHLLDEIEMYLRRRDKLHVKALRVWSSDKPHPQEEYLDCLWEQVKTMREDSWQEKHIRRPYQAFHSVMLKALPHPIPSFKIPAHNDIIKYPLPSVVFRIFDYTDAPEDKPIPGAHAIERYLVEETIWRIINTHYKDRKECAQQLLNCSAKSRVSIEYVILEIIFGAMFRLPEPEHIFVFYGSLIIELCKLNQSLMPGCVAQTVEILFERLNTMNITCIDRFIDWFSYHLSNFSYKWSWDDWIPYVDHSPDDNKVRFISEVLGKCQRSTYQDKLVSTLPSEMQSLLPEATQGFFRFEAAENEESGHAVVRKLIDGIKTKKDTHDLLGVLYEIPASDKSFYATDEAIGPAIDNNIAALRIECFVLTILRAGLKSISHTYSALTKFHSLFTEVITTRSEQMHCLRAVREFWGRNPLMMLIVIDKMVKLQYIQCSTVVNWIFAKEMESDFMKFSTWELLHNTLKKMMKHKAKVKEDLEDAHEKLDVLIDKAKKEEQRHEESDEEENDESKYDMTQAEIERRQEEIEELTEKVETAKKDQKELFLIVFQRFTMIISEHIAECEKEGVKVANLWYRYTLQRLQEIFLLYHNEIDQYADKIEKLIFTPDIAPHILEVFKRYKSLRS</sequence>
<evidence type="ECO:0000256" key="3">
    <source>
        <dbReference type="ARBA" id="ARBA00019879"/>
    </source>
</evidence>
<dbReference type="EnsemblMetazoa" id="CLYHEMT002846.1">
    <property type="protein sequence ID" value="CLYHEMP002846.1"/>
    <property type="gene ID" value="CLYHEMG002846"/>
</dbReference>
<dbReference type="InterPro" id="IPR016024">
    <property type="entry name" value="ARM-type_fold"/>
</dbReference>
<dbReference type="GO" id="GO:0006406">
    <property type="term" value="P:mRNA export from nucleus"/>
    <property type="evidence" value="ECO:0007669"/>
    <property type="project" value="InterPro"/>
</dbReference>
<comment type="subcellular location">
    <subcellularLocation>
        <location evidence="1">Nucleus</location>
    </subcellularLocation>
</comment>
<feature type="region of interest" description="Disordered" evidence="10">
    <location>
        <begin position="1"/>
        <end position="29"/>
    </location>
</feature>
<accession>A0A7M5V3C0</accession>
<dbReference type="OrthoDB" id="10252707at2759"/>
<dbReference type="GO" id="GO:0006370">
    <property type="term" value="P:7-methylguanosine mRNA capping"/>
    <property type="evidence" value="ECO:0007669"/>
    <property type="project" value="UniProtKB-KW"/>
</dbReference>
<evidence type="ECO:0000256" key="2">
    <source>
        <dbReference type="ARBA" id="ARBA00007413"/>
    </source>
</evidence>
<keyword evidence="11" id="KW-0812">Transmembrane</keyword>
<dbReference type="GO" id="GO:0003729">
    <property type="term" value="F:mRNA binding"/>
    <property type="evidence" value="ECO:0007669"/>
    <property type="project" value="TreeGrafter"/>
</dbReference>
<feature type="region of interest" description="Disordered" evidence="10">
    <location>
        <begin position="686"/>
        <end position="706"/>
    </location>
</feature>
<evidence type="ECO:0000256" key="7">
    <source>
        <dbReference type="ARBA" id="ARBA00023187"/>
    </source>
</evidence>
<name>A0A7M5V3C0_9CNID</name>
<dbReference type="GO" id="GO:0031053">
    <property type="term" value="P:primary miRNA processing"/>
    <property type="evidence" value="ECO:0007669"/>
    <property type="project" value="UniProtKB-ARBA"/>
</dbReference>
<evidence type="ECO:0000313" key="13">
    <source>
        <dbReference type="EnsemblMetazoa" id="CLYHEMP002846.1"/>
    </source>
</evidence>
<feature type="domain" description="MIF4G" evidence="12">
    <location>
        <begin position="33"/>
        <end position="245"/>
    </location>
</feature>
<dbReference type="GO" id="GO:0005846">
    <property type="term" value="C:nuclear cap binding complex"/>
    <property type="evidence" value="ECO:0007669"/>
    <property type="project" value="InterPro"/>
</dbReference>
<keyword evidence="8" id="KW-0539">Nucleus</keyword>
<dbReference type="InterPro" id="IPR003890">
    <property type="entry name" value="MIF4G-like_typ-3"/>
</dbReference>
<evidence type="ECO:0000256" key="5">
    <source>
        <dbReference type="ARBA" id="ARBA00023042"/>
    </source>
</evidence>
<dbReference type="GeneID" id="136817935"/>
<dbReference type="SMART" id="SM00543">
    <property type="entry name" value="MIF4G"/>
    <property type="match status" value="1"/>
</dbReference>
<dbReference type="PANTHER" id="PTHR12412">
    <property type="entry name" value="CAP BINDING PROTEIN"/>
    <property type="match status" value="1"/>
</dbReference>
<keyword evidence="6" id="KW-0943">RNA-mediated gene silencing</keyword>
<dbReference type="RefSeq" id="XP_066930378.1">
    <property type="nucleotide sequence ID" value="XM_067074277.1"/>
</dbReference>
<dbReference type="InterPro" id="IPR015172">
    <property type="entry name" value="MIF4G-like_typ-1"/>
</dbReference>
<dbReference type="PANTHER" id="PTHR12412:SF2">
    <property type="entry name" value="NUCLEAR CAP-BINDING PROTEIN SUBUNIT 1"/>
    <property type="match status" value="1"/>
</dbReference>
<evidence type="ECO:0000313" key="14">
    <source>
        <dbReference type="Proteomes" id="UP000594262"/>
    </source>
</evidence>
<dbReference type="Pfam" id="PF09088">
    <property type="entry name" value="MIF4G_like"/>
    <property type="match status" value="1"/>
</dbReference>
<evidence type="ECO:0000256" key="4">
    <source>
        <dbReference type="ARBA" id="ARBA00022664"/>
    </source>
</evidence>
<dbReference type="Pfam" id="PF02854">
    <property type="entry name" value="MIF4G"/>
    <property type="match status" value="1"/>
</dbReference>
<dbReference type="GO" id="GO:0008380">
    <property type="term" value="P:RNA splicing"/>
    <property type="evidence" value="ECO:0007669"/>
    <property type="project" value="UniProtKB-KW"/>
</dbReference>
<dbReference type="GO" id="GO:0000184">
    <property type="term" value="P:nuclear-transcribed mRNA catabolic process, nonsense-mediated decay"/>
    <property type="evidence" value="ECO:0007669"/>
    <property type="project" value="TreeGrafter"/>
</dbReference>
<dbReference type="AlphaFoldDB" id="A0A7M5V3C0"/>
<dbReference type="SUPFAM" id="SSF48371">
    <property type="entry name" value="ARM repeat"/>
    <property type="match status" value="3"/>
</dbReference>
<keyword evidence="11" id="KW-1133">Transmembrane helix</keyword>
<evidence type="ECO:0000256" key="8">
    <source>
        <dbReference type="ARBA" id="ARBA00023242"/>
    </source>
</evidence>
<dbReference type="GO" id="GO:0000339">
    <property type="term" value="F:RNA cap binding"/>
    <property type="evidence" value="ECO:0007669"/>
    <property type="project" value="InterPro"/>
</dbReference>
<evidence type="ECO:0000259" key="12">
    <source>
        <dbReference type="SMART" id="SM00543"/>
    </source>
</evidence>
<reference evidence="13" key="1">
    <citation type="submission" date="2021-01" db="UniProtKB">
        <authorList>
            <consortium name="EnsemblMetazoa"/>
        </authorList>
    </citation>
    <scope>IDENTIFICATION</scope>
</reference>
<dbReference type="GO" id="GO:0005634">
    <property type="term" value="C:nucleus"/>
    <property type="evidence" value="ECO:0007669"/>
    <property type="project" value="UniProtKB-SubCell"/>
</dbReference>
<dbReference type="Gene3D" id="1.25.40.180">
    <property type="match status" value="3"/>
</dbReference>
<evidence type="ECO:0000256" key="1">
    <source>
        <dbReference type="ARBA" id="ARBA00004123"/>
    </source>
</evidence>
<proteinExistence type="inferred from homology"/>
<keyword evidence="7" id="KW-0508">mRNA splicing</keyword>
<feature type="transmembrane region" description="Helical" evidence="11">
    <location>
        <begin position="135"/>
        <end position="154"/>
    </location>
</feature>
<dbReference type="FunFam" id="1.25.40.180:FF:000041">
    <property type="entry name" value="Nuclear cap-binding protein subunit 1"/>
    <property type="match status" value="1"/>
</dbReference>
<dbReference type="Pfam" id="PF09090">
    <property type="entry name" value="MIF4G_like_2"/>
    <property type="match status" value="1"/>
</dbReference>
<evidence type="ECO:0000256" key="11">
    <source>
        <dbReference type="SAM" id="Phobius"/>
    </source>
</evidence>
<dbReference type="Proteomes" id="UP000594262">
    <property type="component" value="Unplaced"/>
</dbReference>
<keyword evidence="14" id="KW-1185">Reference proteome</keyword>
<dbReference type="InterPro" id="IPR015174">
    <property type="entry name" value="MIF4G-like_typ-2"/>
</dbReference>
<keyword evidence="11" id="KW-0472">Membrane</keyword>